<comment type="caution">
    <text evidence="12">The sequence shown here is derived from an EMBL/GenBank/DDBJ whole genome shotgun (WGS) entry which is preliminary data.</text>
</comment>
<dbReference type="Pfam" id="PF00096">
    <property type="entry name" value="zf-C2H2"/>
    <property type="match status" value="2"/>
</dbReference>
<dbReference type="PROSITE" id="PS50157">
    <property type="entry name" value="ZINC_FINGER_C2H2_2"/>
    <property type="match status" value="2"/>
</dbReference>
<dbReference type="PROSITE" id="PS00028">
    <property type="entry name" value="ZINC_FINGER_C2H2_1"/>
    <property type="match status" value="1"/>
</dbReference>
<dbReference type="CDD" id="cd00067">
    <property type="entry name" value="GAL4"/>
    <property type="match status" value="1"/>
</dbReference>
<evidence type="ECO:0000256" key="2">
    <source>
        <dbReference type="ARBA" id="ARBA00022737"/>
    </source>
</evidence>
<name>A0AAD4BW92_BOLED</name>
<feature type="domain" description="Zn(2)-C6 fungal-type" evidence="10">
    <location>
        <begin position="115"/>
        <end position="144"/>
    </location>
</feature>
<dbReference type="PROSITE" id="PS50048">
    <property type="entry name" value="ZN2_CY6_FUNGAL_2"/>
    <property type="match status" value="1"/>
</dbReference>
<keyword evidence="7" id="KW-0539">Nucleus</keyword>
<keyword evidence="6" id="KW-0804">Transcription</keyword>
<dbReference type="InterPro" id="IPR036236">
    <property type="entry name" value="Znf_C2H2_sf"/>
</dbReference>
<dbReference type="FunFam" id="3.30.160.60:FF:000100">
    <property type="entry name" value="Zinc finger 45-like"/>
    <property type="match status" value="1"/>
</dbReference>
<reference evidence="12" key="2">
    <citation type="journal article" date="2020" name="Nat. Commun.">
        <title>Large-scale genome sequencing of mycorrhizal fungi provides insights into the early evolution of symbiotic traits.</title>
        <authorList>
            <person name="Miyauchi S."/>
            <person name="Kiss E."/>
            <person name="Kuo A."/>
            <person name="Drula E."/>
            <person name="Kohler A."/>
            <person name="Sanchez-Garcia M."/>
            <person name="Morin E."/>
            <person name="Andreopoulos B."/>
            <person name="Barry K.W."/>
            <person name="Bonito G."/>
            <person name="Buee M."/>
            <person name="Carver A."/>
            <person name="Chen C."/>
            <person name="Cichocki N."/>
            <person name="Clum A."/>
            <person name="Culley D."/>
            <person name="Crous P.W."/>
            <person name="Fauchery L."/>
            <person name="Girlanda M."/>
            <person name="Hayes R.D."/>
            <person name="Keri Z."/>
            <person name="LaButti K."/>
            <person name="Lipzen A."/>
            <person name="Lombard V."/>
            <person name="Magnuson J."/>
            <person name="Maillard F."/>
            <person name="Murat C."/>
            <person name="Nolan M."/>
            <person name="Ohm R.A."/>
            <person name="Pangilinan J."/>
            <person name="Pereira M.F."/>
            <person name="Perotto S."/>
            <person name="Peter M."/>
            <person name="Pfister S."/>
            <person name="Riley R."/>
            <person name="Sitrit Y."/>
            <person name="Stielow J.B."/>
            <person name="Szollosi G."/>
            <person name="Zifcakova L."/>
            <person name="Stursova M."/>
            <person name="Spatafora J.W."/>
            <person name="Tedersoo L."/>
            <person name="Vaario L.M."/>
            <person name="Yamada A."/>
            <person name="Yan M."/>
            <person name="Wang P."/>
            <person name="Xu J."/>
            <person name="Bruns T."/>
            <person name="Baldrian P."/>
            <person name="Vilgalys R."/>
            <person name="Dunand C."/>
            <person name="Henrissat B."/>
            <person name="Grigoriev I.V."/>
            <person name="Hibbett D."/>
            <person name="Nagy L.G."/>
            <person name="Martin F.M."/>
        </authorList>
    </citation>
    <scope>NUCLEOTIDE SEQUENCE</scope>
    <source>
        <strain evidence="12">BED1</strain>
    </source>
</reference>
<reference evidence="12" key="1">
    <citation type="submission" date="2019-10" db="EMBL/GenBank/DDBJ databases">
        <authorList>
            <consortium name="DOE Joint Genome Institute"/>
            <person name="Kuo A."/>
            <person name="Miyauchi S."/>
            <person name="Kiss E."/>
            <person name="Drula E."/>
            <person name="Kohler A."/>
            <person name="Sanchez-Garcia M."/>
            <person name="Andreopoulos B."/>
            <person name="Barry K.W."/>
            <person name="Bonito G."/>
            <person name="Buee M."/>
            <person name="Carver A."/>
            <person name="Chen C."/>
            <person name="Cichocki N."/>
            <person name="Clum A."/>
            <person name="Culley D."/>
            <person name="Crous P.W."/>
            <person name="Fauchery L."/>
            <person name="Girlanda M."/>
            <person name="Hayes R."/>
            <person name="Keri Z."/>
            <person name="LaButti K."/>
            <person name="Lipzen A."/>
            <person name="Lombard V."/>
            <person name="Magnuson J."/>
            <person name="Maillard F."/>
            <person name="Morin E."/>
            <person name="Murat C."/>
            <person name="Nolan M."/>
            <person name="Ohm R."/>
            <person name="Pangilinan J."/>
            <person name="Pereira M."/>
            <person name="Perotto S."/>
            <person name="Peter M."/>
            <person name="Riley R."/>
            <person name="Sitrit Y."/>
            <person name="Stielow B."/>
            <person name="Szollosi G."/>
            <person name="Zifcakova L."/>
            <person name="Stursova M."/>
            <person name="Spatafora J.W."/>
            <person name="Tedersoo L."/>
            <person name="Vaario L.-M."/>
            <person name="Yamada A."/>
            <person name="Yan M."/>
            <person name="Wang P."/>
            <person name="Xu J."/>
            <person name="Bruns T."/>
            <person name="Baldrian P."/>
            <person name="Vilgalys R."/>
            <person name="Henrissat B."/>
            <person name="Grigoriev I.V."/>
            <person name="Hibbett D."/>
            <person name="Nagy L.G."/>
            <person name="Martin F.M."/>
        </authorList>
    </citation>
    <scope>NUCLEOTIDE SEQUENCE</scope>
    <source>
        <strain evidence="12">BED1</strain>
    </source>
</reference>
<dbReference type="Pfam" id="PF00172">
    <property type="entry name" value="Zn_clus"/>
    <property type="match status" value="1"/>
</dbReference>
<keyword evidence="2" id="KW-0677">Repeat</keyword>
<proteinExistence type="predicted"/>
<evidence type="ECO:0000313" key="12">
    <source>
        <dbReference type="EMBL" id="KAF8441744.1"/>
    </source>
</evidence>
<dbReference type="InterPro" id="IPR036864">
    <property type="entry name" value="Zn2-C6_fun-type_DNA-bd_sf"/>
</dbReference>
<evidence type="ECO:0000313" key="13">
    <source>
        <dbReference type="Proteomes" id="UP001194468"/>
    </source>
</evidence>
<evidence type="ECO:0000259" key="11">
    <source>
        <dbReference type="PROSITE" id="PS50157"/>
    </source>
</evidence>
<sequence>MVYGSSSRHRVDPPTSSVALPQVRTVIEYRKDGAISKMRSHKGNIPVLPQTKLCPHCPAKFTRTTHLNRHMRTHTGDRSHRCDTCDAQFTRSDLLTRHKKTCGDSSHANRTRRRSCQACADSKVKCDLQRPCSKCQARGKECLFVIRPSRPSGQSVVPTLSTTTVERSSDSEDRAPVLIPATPHPVTSPSPKPYNPADQLPIDQQTEGDCHWATAHSGASSDAVSTSSPSERFCSGSASGSGSPGSVPPQSSFSTLFSGDLLDPFFVYSNYSNTSVSSDHSHSPSDPVVPSPISAVDDPTSFATQGVDVQHPFHASGGSVYYAPSSAQQVQDVITKEHVHLQRQRYAQDHFMPSFSGQVPNFKQNLTEEQHHYVFDSSPPQGRSRVRTAGPYQMYGSARRALREGTFGSQLQCTYVDTLDGDYYGRNGDKSTSQPRMSSSVTPGHHWPAVPLENDLFDALPRFGSDDQRYRATFAECAVDALQWPGNGAHMARRQVIDPA</sequence>
<dbReference type="Gene3D" id="4.10.240.10">
    <property type="entry name" value="Zn(2)-C6 fungal-type DNA-binding domain"/>
    <property type="match status" value="1"/>
</dbReference>
<dbReference type="SMART" id="SM00066">
    <property type="entry name" value="GAL4"/>
    <property type="match status" value="1"/>
</dbReference>
<accession>A0AAD4BW92</accession>
<keyword evidence="3 8" id="KW-0863">Zinc-finger</keyword>
<feature type="compositionally biased region" description="Polar residues" evidence="9">
    <location>
        <begin position="152"/>
        <end position="166"/>
    </location>
</feature>
<dbReference type="PANTHER" id="PTHR47660">
    <property type="entry name" value="TRANSCRIPTION FACTOR WITH C2H2 AND ZN(2)-CYS(6) DNA BINDING DOMAIN (EUROFUNG)-RELATED-RELATED"/>
    <property type="match status" value="1"/>
</dbReference>
<organism evidence="12 13">
    <name type="scientific">Boletus edulis BED1</name>
    <dbReference type="NCBI Taxonomy" id="1328754"/>
    <lineage>
        <taxon>Eukaryota</taxon>
        <taxon>Fungi</taxon>
        <taxon>Dikarya</taxon>
        <taxon>Basidiomycota</taxon>
        <taxon>Agaricomycotina</taxon>
        <taxon>Agaricomycetes</taxon>
        <taxon>Agaricomycetidae</taxon>
        <taxon>Boletales</taxon>
        <taxon>Boletineae</taxon>
        <taxon>Boletaceae</taxon>
        <taxon>Boletoideae</taxon>
        <taxon>Boletus</taxon>
    </lineage>
</organism>
<feature type="compositionally biased region" description="Low complexity" evidence="9">
    <location>
        <begin position="217"/>
        <end position="250"/>
    </location>
</feature>
<evidence type="ECO:0000256" key="3">
    <source>
        <dbReference type="ARBA" id="ARBA00022771"/>
    </source>
</evidence>
<dbReference type="SUPFAM" id="SSF57667">
    <property type="entry name" value="beta-beta-alpha zinc fingers"/>
    <property type="match status" value="1"/>
</dbReference>
<evidence type="ECO:0000256" key="1">
    <source>
        <dbReference type="ARBA" id="ARBA00022723"/>
    </source>
</evidence>
<evidence type="ECO:0000256" key="9">
    <source>
        <dbReference type="SAM" id="MobiDB-lite"/>
    </source>
</evidence>
<feature type="compositionally biased region" description="Pro residues" evidence="9">
    <location>
        <begin position="182"/>
        <end position="194"/>
    </location>
</feature>
<protein>
    <submittedName>
        <fullName evidence="12">Uncharacterized protein</fullName>
    </submittedName>
</protein>
<dbReference type="PROSITE" id="PS00463">
    <property type="entry name" value="ZN2_CY6_FUNGAL_1"/>
    <property type="match status" value="1"/>
</dbReference>
<dbReference type="SMART" id="SM00355">
    <property type="entry name" value="ZnF_C2H2"/>
    <property type="match status" value="2"/>
</dbReference>
<dbReference type="SUPFAM" id="SSF57701">
    <property type="entry name" value="Zn2/Cys6 DNA-binding domain"/>
    <property type="match status" value="1"/>
</dbReference>
<dbReference type="PANTHER" id="PTHR47660:SF2">
    <property type="entry name" value="TRANSCRIPTION FACTOR WITH C2H2 AND ZN(2)-CYS(6) DNA BINDING DOMAIN (EUROFUNG)"/>
    <property type="match status" value="1"/>
</dbReference>
<keyword evidence="13" id="KW-1185">Reference proteome</keyword>
<dbReference type="InterPro" id="IPR001138">
    <property type="entry name" value="Zn2Cys6_DnaBD"/>
</dbReference>
<feature type="domain" description="C2H2-type" evidence="11">
    <location>
        <begin position="52"/>
        <end position="79"/>
    </location>
</feature>
<feature type="region of interest" description="Disordered" evidence="9">
    <location>
        <begin position="152"/>
        <end position="250"/>
    </location>
</feature>
<feature type="domain" description="C2H2-type" evidence="11">
    <location>
        <begin position="80"/>
        <end position="112"/>
    </location>
</feature>
<keyword evidence="1" id="KW-0479">Metal-binding</keyword>
<keyword evidence="5" id="KW-0805">Transcription regulation</keyword>
<dbReference type="Proteomes" id="UP001194468">
    <property type="component" value="Unassembled WGS sequence"/>
</dbReference>
<dbReference type="EMBL" id="WHUW01000010">
    <property type="protein sequence ID" value="KAF8441744.1"/>
    <property type="molecule type" value="Genomic_DNA"/>
</dbReference>
<keyword evidence="4" id="KW-0862">Zinc</keyword>
<evidence type="ECO:0000256" key="5">
    <source>
        <dbReference type="ARBA" id="ARBA00023015"/>
    </source>
</evidence>
<gene>
    <name evidence="12" type="ORF">L210DRAFT_2089299</name>
</gene>
<dbReference type="GO" id="GO:0000981">
    <property type="term" value="F:DNA-binding transcription factor activity, RNA polymerase II-specific"/>
    <property type="evidence" value="ECO:0007669"/>
    <property type="project" value="InterPro"/>
</dbReference>
<evidence type="ECO:0000256" key="8">
    <source>
        <dbReference type="PROSITE-ProRule" id="PRU00042"/>
    </source>
</evidence>
<dbReference type="GO" id="GO:0008270">
    <property type="term" value="F:zinc ion binding"/>
    <property type="evidence" value="ECO:0007669"/>
    <property type="project" value="UniProtKB-KW"/>
</dbReference>
<dbReference type="Gene3D" id="3.30.160.60">
    <property type="entry name" value="Classic Zinc Finger"/>
    <property type="match status" value="2"/>
</dbReference>
<evidence type="ECO:0000256" key="6">
    <source>
        <dbReference type="ARBA" id="ARBA00023163"/>
    </source>
</evidence>
<evidence type="ECO:0000259" key="10">
    <source>
        <dbReference type="PROSITE" id="PS50048"/>
    </source>
</evidence>
<dbReference type="InterPro" id="IPR013087">
    <property type="entry name" value="Znf_C2H2_type"/>
</dbReference>
<evidence type="ECO:0000256" key="4">
    <source>
        <dbReference type="ARBA" id="ARBA00022833"/>
    </source>
</evidence>
<dbReference type="AlphaFoldDB" id="A0AAD4BW92"/>
<evidence type="ECO:0000256" key="7">
    <source>
        <dbReference type="ARBA" id="ARBA00023242"/>
    </source>
</evidence>